<feature type="compositionally biased region" description="Polar residues" evidence="1">
    <location>
        <begin position="1"/>
        <end position="21"/>
    </location>
</feature>
<reference evidence="2 3" key="1">
    <citation type="submission" date="2016-11" db="EMBL/GenBank/DDBJ databases">
        <authorList>
            <person name="Jaros S."/>
            <person name="Januszkiewicz K."/>
            <person name="Wedrychowicz H."/>
        </authorList>
    </citation>
    <scope>NUCLEOTIDE SEQUENCE [LARGE SCALE GENOMIC DNA]</scope>
    <source>
        <strain evidence="2 3">DSM 4740</strain>
    </source>
</reference>
<evidence type="ECO:0000256" key="1">
    <source>
        <dbReference type="SAM" id="MobiDB-lite"/>
    </source>
</evidence>
<gene>
    <name evidence="2" type="ORF">SAMN05660971_01525</name>
</gene>
<proteinExistence type="predicted"/>
<dbReference type="EMBL" id="FRCA01000003">
    <property type="protein sequence ID" value="SHL84190.1"/>
    <property type="molecule type" value="Genomic_DNA"/>
</dbReference>
<accession>A0A1M7DXJ5</accession>
<feature type="region of interest" description="Disordered" evidence="1">
    <location>
        <begin position="1"/>
        <end position="34"/>
    </location>
</feature>
<dbReference type="AlphaFoldDB" id="A0A1M7DXJ5"/>
<dbReference type="Proteomes" id="UP000184123">
    <property type="component" value="Unassembled WGS sequence"/>
</dbReference>
<sequence length="94" mass="9886">MNTRLTSASVTETMGTCSGKGSDSFLRNARSTANQRRHAQPLIAAASISSEAAIVLRSRGERRSAVNVSIATPHAISASAVRTQARNVRSFASV</sequence>
<protein>
    <submittedName>
        <fullName evidence="2">Uncharacterized protein</fullName>
    </submittedName>
</protein>
<name>A0A1M7DXJ5_9GAMM</name>
<evidence type="ECO:0000313" key="2">
    <source>
        <dbReference type="EMBL" id="SHL84190.1"/>
    </source>
</evidence>
<evidence type="ECO:0000313" key="3">
    <source>
        <dbReference type="Proteomes" id="UP000184123"/>
    </source>
</evidence>
<organism evidence="2 3">
    <name type="scientific">Halomonas cupida</name>
    <dbReference type="NCBI Taxonomy" id="44933"/>
    <lineage>
        <taxon>Bacteria</taxon>
        <taxon>Pseudomonadati</taxon>
        <taxon>Pseudomonadota</taxon>
        <taxon>Gammaproteobacteria</taxon>
        <taxon>Oceanospirillales</taxon>
        <taxon>Halomonadaceae</taxon>
        <taxon>Halomonas</taxon>
    </lineage>
</organism>